<dbReference type="InterPro" id="IPR029044">
    <property type="entry name" value="Nucleotide-diphossugar_trans"/>
</dbReference>
<evidence type="ECO:0000256" key="10">
    <source>
        <dbReference type="ARBA" id="ARBA00023229"/>
    </source>
</evidence>
<dbReference type="Pfam" id="PF02542">
    <property type="entry name" value="YgbB"/>
    <property type="match status" value="1"/>
</dbReference>
<dbReference type="OrthoDB" id="9804336at2"/>
<feature type="domain" description="2-C-methyl-D-erythritol 2,4-cyclodiphosphate synthase" evidence="14">
    <location>
        <begin position="240"/>
        <end position="390"/>
    </location>
</feature>
<comment type="catalytic activity">
    <reaction evidence="2 13">
        <text>2-C-methyl-D-erythritol 4-phosphate + CTP + H(+) = 4-CDP-2-C-methyl-D-erythritol + diphosphate</text>
        <dbReference type="Rhea" id="RHEA:13429"/>
        <dbReference type="ChEBI" id="CHEBI:15378"/>
        <dbReference type="ChEBI" id="CHEBI:33019"/>
        <dbReference type="ChEBI" id="CHEBI:37563"/>
        <dbReference type="ChEBI" id="CHEBI:57823"/>
        <dbReference type="ChEBI" id="CHEBI:58262"/>
        <dbReference type="EC" id="2.7.7.60"/>
    </reaction>
</comment>
<evidence type="ECO:0000256" key="13">
    <source>
        <dbReference type="HAMAP-Rule" id="MF_01520"/>
    </source>
</evidence>
<dbReference type="GO" id="GO:0008685">
    <property type="term" value="F:2-C-methyl-D-erythritol 2,4-cyclodiphosphate synthase activity"/>
    <property type="evidence" value="ECO:0007669"/>
    <property type="project" value="UniProtKB-UniRule"/>
</dbReference>
<dbReference type="UniPathway" id="UPA00056">
    <property type="reaction ID" value="UER00093"/>
</dbReference>
<feature type="binding site" evidence="13">
    <location>
        <begin position="245"/>
        <end position="247"/>
    </location>
    <ligand>
        <name>4-CDP-2-C-methyl-D-erythritol 2-phosphate</name>
        <dbReference type="ChEBI" id="CHEBI:57919"/>
    </ligand>
</feature>
<protein>
    <recommendedName>
        <fullName evidence="13">Bifunctional enzyme IspD/IspF</fullName>
    </recommendedName>
    <domain>
        <recommendedName>
            <fullName evidence="13">2-C-methyl-D-erythritol 4-phosphate cytidylyltransferase</fullName>
            <ecNumber evidence="13">2.7.7.60</ecNumber>
        </recommendedName>
        <alternativeName>
            <fullName evidence="13">4-diphosphocytidyl-2C-methyl-D-erythritol synthase</fullName>
        </alternativeName>
        <alternativeName>
            <fullName evidence="13">MEP cytidylyltransferase</fullName>
            <shortName evidence="13">MCT</shortName>
        </alternativeName>
    </domain>
    <domain>
        <recommendedName>
            <fullName evidence="13">2-C-methyl-D-erythritol 2,4-cyclodiphosphate synthase</fullName>
            <shortName evidence="13">MECDP-synthase</shortName>
            <shortName evidence="13">MECPP-synthase</shortName>
            <shortName evidence="13">MECPS</shortName>
            <ecNumber evidence="13">4.6.1.12</ecNumber>
        </recommendedName>
    </domain>
</protein>
<feature type="binding site" evidence="13">
    <location>
        <begin position="271"/>
        <end position="272"/>
    </location>
    <ligand>
        <name>4-CDP-2-C-methyl-D-erythritol 2-phosphate</name>
        <dbReference type="ChEBI" id="CHEBI:57919"/>
    </ligand>
</feature>
<dbReference type="GO" id="GO:0050518">
    <property type="term" value="F:2-C-methyl-D-erythritol 4-phosphate cytidylyltransferase activity"/>
    <property type="evidence" value="ECO:0007669"/>
    <property type="project" value="UniProtKB-UniRule"/>
</dbReference>
<dbReference type="GO" id="GO:0019288">
    <property type="term" value="P:isopentenyl diphosphate biosynthetic process, methylerythritol 4-phosphate pathway"/>
    <property type="evidence" value="ECO:0007669"/>
    <property type="project" value="UniProtKB-UniRule"/>
</dbReference>
<dbReference type="InterPro" id="IPR003526">
    <property type="entry name" value="MECDP_synthase"/>
</dbReference>
<gene>
    <name evidence="13" type="primary">ispDF</name>
    <name evidence="15" type="ORF">SAMN02745702_01676</name>
</gene>
<evidence type="ECO:0000256" key="7">
    <source>
        <dbReference type="ARBA" id="ARBA00022679"/>
    </source>
</evidence>
<keyword evidence="12 13" id="KW-0511">Multifunctional enzyme</keyword>
<dbReference type="GO" id="GO:0046872">
    <property type="term" value="F:metal ion binding"/>
    <property type="evidence" value="ECO:0007669"/>
    <property type="project" value="UniProtKB-KW"/>
</dbReference>
<evidence type="ECO:0000256" key="4">
    <source>
        <dbReference type="ARBA" id="ARBA00004709"/>
    </source>
</evidence>
<evidence type="ECO:0000256" key="11">
    <source>
        <dbReference type="ARBA" id="ARBA00023239"/>
    </source>
</evidence>
<dbReference type="InterPro" id="IPR020555">
    <property type="entry name" value="MECDP_synthase_CS"/>
</dbReference>
<dbReference type="PANTHER" id="PTHR43181:SF1">
    <property type="entry name" value="2-C-METHYL-D-ERYTHRITOL 2,4-CYCLODIPHOSPHATE SYNTHASE, CHLOROPLASTIC"/>
    <property type="match status" value="1"/>
</dbReference>
<evidence type="ECO:0000256" key="3">
    <source>
        <dbReference type="ARBA" id="ARBA00001968"/>
    </source>
</evidence>
<feature type="binding site" evidence="13">
    <location>
        <begin position="298"/>
        <end position="302"/>
    </location>
    <ligand>
        <name>4-CDP-2-C-methyl-D-erythritol 2-phosphate</name>
        <dbReference type="ChEBI" id="CHEBI:57919"/>
    </ligand>
</feature>
<comment type="catalytic activity">
    <reaction evidence="1 13">
        <text>4-CDP-2-C-methyl-D-erythritol 2-phosphate = 2-C-methyl-D-erythritol 2,4-cyclic diphosphate + CMP</text>
        <dbReference type="Rhea" id="RHEA:23864"/>
        <dbReference type="ChEBI" id="CHEBI:57919"/>
        <dbReference type="ChEBI" id="CHEBI:58483"/>
        <dbReference type="ChEBI" id="CHEBI:60377"/>
        <dbReference type="EC" id="4.6.1.12"/>
    </reaction>
</comment>
<feature type="binding site" evidence="13">
    <location>
        <position position="245"/>
    </location>
    <ligand>
        <name>a divalent metal cation</name>
        <dbReference type="ChEBI" id="CHEBI:60240"/>
    </ligand>
</feature>
<dbReference type="RefSeq" id="WP_078684970.1">
    <property type="nucleotide sequence ID" value="NZ_FUYA01000005.1"/>
</dbReference>
<dbReference type="EC" id="4.6.1.12" evidence="13"/>
<comment type="function">
    <text evidence="13">Bifunctional enzyme that catalyzes the formation of 4-diphosphocytidyl-2-C-methyl-D-erythritol from CTP and 2-C-methyl-D-erythritol 4-phosphate (MEP) (IspD), and catalyzes the conversion of 4-diphosphocytidyl-2-C-methyl-D-erythritol 2-phosphate (CDP-ME2P) to 2-C-methyl-D-erythritol 2,4-cyclodiphosphate (ME-CPP) with a corresponding release of cytidine 5-monophosphate (CMP) (IspF).</text>
</comment>
<dbReference type="CDD" id="cd00554">
    <property type="entry name" value="MECDP_synthase"/>
    <property type="match status" value="1"/>
</dbReference>
<feature type="site" description="Transition state stabilizer" evidence="13">
    <location>
        <position position="15"/>
    </location>
</feature>
<keyword evidence="8 13" id="KW-0548">Nucleotidyltransferase</keyword>
<evidence type="ECO:0000313" key="15">
    <source>
        <dbReference type="EMBL" id="SKA72718.1"/>
    </source>
</evidence>
<dbReference type="InterPro" id="IPR001228">
    <property type="entry name" value="IspD"/>
</dbReference>
<keyword evidence="7 13" id="KW-0808">Transferase</keyword>
<accession>A0A1T4W6P3</accession>
<evidence type="ECO:0000256" key="5">
    <source>
        <dbReference type="ARBA" id="ARBA00004787"/>
    </source>
</evidence>
<evidence type="ECO:0000313" key="16">
    <source>
        <dbReference type="Proteomes" id="UP000189733"/>
    </source>
</evidence>
<keyword evidence="10 13" id="KW-0414">Isoprene biosynthesis</keyword>
<dbReference type="HAMAP" id="MF_00108">
    <property type="entry name" value="IspD"/>
    <property type="match status" value="1"/>
</dbReference>
<comment type="pathway">
    <text evidence="5 13">Isoprenoid biosynthesis; isopentenyl diphosphate biosynthesis via DXP pathway; isopentenyl diphosphate from 1-deoxy-D-xylulose 5-phosphate: step 2/6.</text>
</comment>
<evidence type="ECO:0000259" key="14">
    <source>
        <dbReference type="Pfam" id="PF02542"/>
    </source>
</evidence>
<keyword evidence="16" id="KW-1185">Reference proteome</keyword>
<dbReference type="HAMAP" id="MF_01520">
    <property type="entry name" value="IspDF"/>
    <property type="match status" value="1"/>
</dbReference>
<dbReference type="InterPro" id="IPR036571">
    <property type="entry name" value="MECDP_synthase_sf"/>
</dbReference>
<keyword evidence="11 13" id="KW-0456">Lyase</keyword>
<dbReference type="Gene3D" id="3.30.1330.50">
    <property type="entry name" value="2-C-methyl-D-erythritol 2,4-cyclodiphosphate synthase"/>
    <property type="match status" value="1"/>
</dbReference>
<feature type="binding site" evidence="13">
    <location>
        <position position="279"/>
    </location>
    <ligand>
        <name>a divalent metal cation</name>
        <dbReference type="ChEBI" id="CHEBI:60240"/>
    </ligand>
</feature>
<sequence>MSVWTIILAAGQGSRLAQAGLDTKKQFLHHEGAPLYWKSVRTLASVPAIKGFVFVFPPEELDACTKDVESLSSTDDLSMPCLCVAGGARRQDSVFSGLQALPKACSKVLVHDSARPFASAKLAQALISALEHGAEAAIPGLPVTDTIKVIDQDDTVTQTLNRSELRAVQTPQAFDTAALIRAHLACEKKQLSVTDDASMIEATGGTVRIVPGEAGNIKITTPEDLSMLNAQAPQTMLPCVGWGYDVHRYGAGRPFRLGGIPVDTDIEVIAHSDGDVLLHALADALLGCLGLGDIGKHFPDTDAKFEGIESSILVNEVLQEVEKKALTITHVDLTVIAQRPKLASYRERIQKNVANLLRIDKSHVNFKATTEEKLGFTGAKKGIKAVACVSAMYPANQQA</sequence>
<feature type="binding site" evidence="13">
    <location>
        <begin position="369"/>
        <end position="372"/>
    </location>
    <ligand>
        <name>4-CDP-2-C-methyl-D-erythritol 2-phosphate</name>
        <dbReference type="ChEBI" id="CHEBI:57919"/>
    </ligand>
</feature>
<feature type="site" description="Transition state stabilizer" evidence="13">
    <location>
        <position position="25"/>
    </location>
</feature>
<dbReference type="EMBL" id="FUYA01000005">
    <property type="protein sequence ID" value="SKA72718.1"/>
    <property type="molecule type" value="Genomic_DNA"/>
</dbReference>
<dbReference type="EC" id="2.7.7.60" evidence="13"/>
<dbReference type="NCBIfam" id="TIGR00453">
    <property type="entry name" value="ispD"/>
    <property type="match status" value="1"/>
</dbReference>
<feature type="site" description="Positions MEP for the nucleophilic attack" evidence="13">
    <location>
        <position position="218"/>
    </location>
</feature>
<dbReference type="InterPro" id="IPR018294">
    <property type="entry name" value="ISPD_synthase_CS"/>
</dbReference>
<feature type="binding site" evidence="13">
    <location>
        <position position="376"/>
    </location>
    <ligand>
        <name>4-CDP-2-C-methyl-D-erythritol 2-phosphate</name>
        <dbReference type="ChEBI" id="CHEBI:57919"/>
    </ligand>
</feature>
<dbReference type="Gene3D" id="3.90.550.10">
    <property type="entry name" value="Spore Coat Polysaccharide Biosynthesis Protein SpsA, Chain A"/>
    <property type="match status" value="1"/>
</dbReference>
<dbReference type="PROSITE" id="PS01295">
    <property type="entry name" value="ISPD"/>
    <property type="match status" value="1"/>
</dbReference>
<evidence type="ECO:0000256" key="12">
    <source>
        <dbReference type="ARBA" id="ARBA00023268"/>
    </source>
</evidence>
<feature type="site" description="Transition state stabilizer" evidence="13">
    <location>
        <position position="271"/>
    </location>
</feature>
<evidence type="ECO:0000256" key="9">
    <source>
        <dbReference type="ARBA" id="ARBA00022723"/>
    </source>
</evidence>
<comment type="cofactor">
    <cofactor evidence="3 13">
        <name>a divalent metal cation</name>
        <dbReference type="ChEBI" id="CHEBI:60240"/>
    </cofactor>
</comment>
<dbReference type="Pfam" id="PF01128">
    <property type="entry name" value="IspD"/>
    <property type="match status" value="1"/>
</dbReference>
<dbReference type="PROSITE" id="PS01350">
    <property type="entry name" value="ISPF"/>
    <property type="match status" value="1"/>
</dbReference>
<comment type="similarity">
    <text evidence="13">In the N-terminal section; belongs to the IspD/TarI cytidylyltransferase family. IspD subfamily.</text>
</comment>
<proteinExistence type="inferred from homology"/>
<dbReference type="STRING" id="1121442.SAMN02745702_01676"/>
<reference evidence="15 16" key="1">
    <citation type="submission" date="2017-02" db="EMBL/GenBank/DDBJ databases">
        <authorList>
            <person name="Peterson S.W."/>
        </authorList>
    </citation>
    <scope>NUCLEOTIDE SEQUENCE [LARGE SCALE GENOMIC DNA]</scope>
    <source>
        <strain evidence="15 16">DSM 18034</strain>
    </source>
</reference>
<comment type="pathway">
    <text evidence="4 13">Isoprenoid biosynthesis; isopentenyl diphosphate biosynthesis via DXP pathway; isopentenyl diphosphate from 1-deoxy-D-xylulose 5-phosphate: step 4/6.</text>
</comment>
<comment type="caution">
    <text evidence="13">Lacks conserved residue(s) required for the propagation of feature annotation.</text>
</comment>
<feature type="region of interest" description="2-C-methyl-D-erythritol 2,4-cyclodiphosphate synthase" evidence="13">
    <location>
        <begin position="239"/>
        <end position="399"/>
    </location>
</feature>
<dbReference type="PANTHER" id="PTHR43181">
    <property type="entry name" value="2-C-METHYL-D-ERYTHRITOL 2,4-CYCLODIPHOSPHATE SYNTHASE, CHLOROPLASTIC"/>
    <property type="match status" value="1"/>
</dbReference>
<feature type="region of interest" description="2-C-methyl-D-erythritol 4-phosphate cytidylyltransferase" evidence="13">
    <location>
        <begin position="1"/>
        <end position="238"/>
    </location>
</feature>
<dbReference type="Proteomes" id="UP000189733">
    <property type="component" value="Unassembled WGS sequence"/>
</dbReference>
<dbReference type="AlphaFoldDB" id="A0A1T4W6P3"/>
<dbReference type="SUPFAM" id="SSF69765">
    <property type="entry name" value="IpsF-like"/>
    <property type="match status" value="1"/>
</dbReference>
<evidence type="ECO:0000256" key="6">
    <source>
        <dbReference type="ARBA" id="ARBA00009789"/>
    </source>
</evidence>
<dbReference type="InterPro" id="IPR034683">
    <property type="entry name" value="IspD/TarI"/>
</dbReference>
<dbReference type="InterPro" id="IPR026596">
    <property type="entry name" value="IspD/F"/>
</dbReference>
<dbReference type="FunFam" id="3.90.550.10:FF:000003">
    <property type="entry name" value="2-C-methyl-D-erythritol 4-phosphate cytidylyltransferase"/>
    <property type="match status" value="1"/>
</dbReference>
<dbReference type="SUPFAM" id="SSF53448">
    <property type="entry name" value="Nucleotide-diphospho-sugar transferases"/>
    <property type="match status" value="1"/>
</dbReference>
<evidence type="ECO:0000256" key="1">
    <source>
        <dbReference type="ARBA" id="ARBA00000200"/>
    </source>
</evidence>
<keyword evidence="9 13" id="KW-0479">Metal-binding</keyword>
<comment type="similarity">
    <text evidence="6">Belongs to the IspD/TarI cytidylyltransferase family. IspD subfamily.</text>
</comment>
<comment type="similarity">
    <text evidence="13">In the C-terminal section; belongs to the IspF family.</text>
</comment>
<organism evidence="15 16">
    <name type="scientific">Desulfobaculum bizertense DSM 18034</name>
    <dbReference type="NCBI Taxonomy" id="1121442"/>
    <lineage>
        <taxon>Bacteria</taxon>
        <taxon>Pseudomonadati</taxon>
        <taxon>Thermodesulfobacteriota</taxon>
        <taxon>Desulfovibrionia</taxon>
        <taxon>Desulfovibrionales</taxon>
        <taxon>Desulfovibrionaceae</taxon>
        <taxon>Desulfobaculum</taxon>
    </lineage>
</organism>
<dbReference type="HAMAP" id="MF_00107">
    <property type="entry name" value="IspF"/>
    <property type="match status" value="1"/>
</dbReference>
<dbReference type="GO" id="GO:0016114">
    <property type="term" value="P:terpenoid biosynthetic process"/>
    <property type="evidence" value="ECO:0007669"/>
    <property type="project" value="InterPro"/>
</dbReference>
<feature type="site" description="Transition state stabilizer" evidence="13">
    <location>
        <position position="370"/>
    </location>
</feature>
<feature type="binding site" evidence="13">
    <location>
        <begin position="293"/>
        <end position="295"/>
    </location>
    <ligand>
        <name>4-CDP-2-C-methyl-D-erythritol 2-phosphate</name>
        <dbReference type="ChEBI" id="CHEBI:57919"/>
    </ligand>
</feature>
<feature type="binding site" evidence="13">
    <location>
        <position position="247"/>
    </location>
    <ligand>
        <name>a divalent metal cation</name>
        <dbReference type="ChEBI" id="CHEBI:60240"/>
    </ligand>
</feature>
<dbReference type="NCBIfam" id="TIGR00151">
    <property type="entry name" value="ispF"/>
    <property type="match status" value="1"/>
</dbReference>
<evidence type="ECO:0000256" key="2">
    <source>
        <dbReference type="ARBA" id="ARBA00001282"/>
    </source>
</evidence>
<feature type="site" description="Positions MEP for the nucleophilic attack" evidence="13">
    <location>
        <position position="162"/>
    </location>
</feature>
<name>A0A1T4W6P3_9BACT</name>
<dbReference type="CDD" id="cd02516">
    <property type="entry name" value="CDP-ME_synthetase"/>
    <property type="match status" value="1"/>
</dbReference>
<evidence type="ECO:0000256" key="8">
    <source>
        <dbReference type="ARBA" id="ARBA00022695"/>
    </source>
</evidence>